<reference evidence="4 5" key="1">
    <citation type="journal article" date="2017" name="Nat. Commun.">
        <title>Genome assembly with in vitro proximity ligation data and whole-genome triplication in lettuce.</title>
        <authorList>
            <person name="Reyes-Chin-Wo S."/>
            <person name="Wang Z."/>
            <person name="Yang X."/>
            <person name="Kozik A."/>
            <person name="Arikit S."/>
            <person name="Song C."/>
            <person name="Xia L."/>
            <person name="Froenicke L."/>
            <person name="Lavelle D.O."/>
            <person name="Truco M.J."/>
            <person name="Xia R."/>
            <person name="Zhu S."/>
            <person name="Xu C."/>
            <person name="Xu H."/>
            <person name="Xu X."/>
            <person name="Cox K."/>
            <person name="Korf I."/>
            <person name="Meyers B.C."/>
            <person name="Michelmore R.W."/>
        </authorList>
    </citation>
    <scope>NUCLEOTIDE SEQUENCE [LARGE SCALE GENOMIC DNA]</scope>
    <source>
        <strain evidence="5">cv. Salinas</strain>
        <tissue evidence="4">Seedlings</tissue>
    </source>
</reference>
<dbReference type="AlphaFoldDB" id="A0A9R1V3P6"/>
<evidence type="ECO:0008006" key="6">
    <source>
        <dbReference type="Google" id="ProtNLM"/>
    </source>
</evidence>
<organism evidence="4 5">
    <name type="scientific">Lactuca sativa</name>
    <name type="common">Garden lettuce</name>
    <dbReference type="NCBI Taxonomy" id="4236"/>
    <lineage>
        <taxon>Eukaryota</taxon>
        <taxon>Viridiplantae</taxon>
        <taxon>Streptophyta</taxon>
        <taxon>Embryophyta</taxon>
        <taxon>Tracheophyta</taxon>
        <taxon>Spermatophyta</taxon>
        <taxon>Magnoliopsida</taxon>
        <taxon>eudicotyledons</taxon>
        <taxon>Gunneridae</taxon>
        <taxon>Pentapetalae</taxon>
        <taxon>asterids</taxon>
        <taxon>campanulids</taxon>
        <taxon>Asterales</taxon>
        <taxon>Asteraceae</taxon>
        <taxon>Cichorioideae</taxon>
        <taxon>Cichorieae</taxon>
        <taxon>Lactucinae</taxon>
        <taxon>Lactuca</taxon>
    </lineage>
</organism>
<dbReference type="PANTHER" id="PTHR31280:SF16">
    <property type="entry name" value="GLS PROTEIN (DUF810)"/>
    <property type="match status" value="1"/>
</dbReference>
<dbReference type="InterPro" id="IPR014772">
    <property type="entry name" value="Munc13_dom-2"/>
</dbReference>
<evidence type="ECO:0000259" key="3">
    <source>
        <dbReference type="PROSITE" id="PS51259"/>
    </source>
</evidence>
<evidence type="ECO:0000259" key="2">
    <source>
        <dbReference type="PROSITE" id="PS51258"/>
    </source>
</evidence>
<dbReference type="InterPro" id="IPR008528">
    <property type="entry name" value="unc-13_homologue"/>
</dbReference>
<evidence type="ECO:0000313" key="4">
    <source>
        <dbReference type="EMBL" id="KAJ0197708.1"/>
    </source>
</evidence>
<accession>A0A9R1V3P6</accession>
<name>A0A9R1V3P6_LACSA</name>
<evidence type="ECO:0000313" key="5">
    <source>
        <dbReference type="Proteomes" id="UP000235145"/>
    </source>
</evidence>
<feature type="domain" description="MHD2" evidence="3">
    <location>
        <begin position="817"/>
        <end position="928"/>
    </location>
</feature>
<dbReference type="EMBL" id="NBSK02000007">
    <property type="protein sequence ID" value="KAJ0197708.1"/>
    <property type="molecule type" value="Genomic_DNA"/>
</dbReference>
<keyword evidence="5" id="KW-1185">Reference proteome</keyword>
<feature type="domain" description="MHD1" evidence="2">
    <location>
        <begin position="554"/>
        <end position="697"/>
    </location>
</feature>
<dbReference type="PANTHER" id="PTHR31280">
    <property type="entry name" value="PROTEIN UNC-13 HOMOLOG"/>
    <property type="match status" value="1"/>
</dbReference>
<dbReference type="PROSITE" id="PS51258">
    <property type="entry name" value="MHD1"/>
    <property type="match status" value="1"/>
</dbReference>
<feature type="region of interest" description="Disordered" evidence="1">
    <location>
        <begin position="77"/>
        <end position="106"/>
    </location>
</feature>
<proteinExistence type="predicted"/>
<sequence>MTPIPPSDEPFNPFGHLDLDLSDSELRETAYEIFVGACGSPGGGRLLSYVSHSGRLFDWTPPGPSFQRSLTFSSGSKVKRSLGLNSPKKKKGPGSAPVSPVNKTNQHPTIGEMMRIQMKISDEIDCRVRPALLKIASELVGRRIESIVLPVELLHQFKASDFQTQHEYNEWQRRQLKILELGLLLHPKIPLDKKDSSAQQLSKIIHTAYEHHMVTGKHSEEVKTLRGVTNQLACRSFHGDDSEMCHWADGIPLNLRLYQFLLESLFDIETPTIIINEIDEMLEFIKRTWGILGINQRFHNLCFVWVLFDRFLSTGQVENNLLLACANLLLEIKEDADSDSGFSTQYSKILNSTLMFIFKWAEKGLFGYREFFYRGNVELMHIVLSIGLLADELMVEKSSCDDDMRKIVYETSGKVDTYIRSSMKMAFSQASFRLFTIFLKDLFICHVRMLTCRGGKMGGLDNGSNESGWIRDKLMTSRKSTKRQQTNFNQLPALCVIAQEITDLAFTEKEIYSPILAKHHPLPVGVAVATLHSCFGQQVKAFISNITDLTPDVIQVLIAADKMEKCLVQMAVEDSFDSEDGGKSIIQEMSPYETEIVIGDLVKSWIQTRVERLTQWVHSNLKKEVWNPKVNQGQFGQSVVEVLRTISETLEAYFLLPIPLHAALLPDLINGLDKSLQDYIFKAKSTSGSRNKFLPKIPSLSQMAENRTTKDNYDYDYDDDDDSCGILQLCVRVNTFIYIRKELQIFQERVVAQLSSTGSRTTDKGNIVNYYKISFNLSLTACEDGIQELCEVTGYKLVFHELNHVFWKGLYIDGASSSRIEPFLEELEENLEKITGIVHDDSVRTRVITEIMRASCDGFLLVLLAGGHSRNFTLQDSFNIQEDFHLLVDLFWSHGDRLPTELISKFSAPVEGILPLFATDTETLIQQCKALAVDKGGRLPESGEWDRNDPNTILRVLCHRDDRVANGGSCTYKVTGFVVVLVNHRDRLMLTLIINEVENVISV</sequence>
<dbReference type="InterPro" id="IPR014770">
    <property type="entry name" value="Munc13_1"/>
</dbReference>
<protein>
    <recommendedName>
        <fullName evidence="6">MHD1 domain-containing protein</fullName>
    </recommendedName>
</protein>
<dbReference type="Pfam" id="PF25761">
    <property type="entry name" value="TPR_PATROL1"/>
    <property type="match status" value="1"/>
</dbReference>
<dbReference type="InterPro" id="IPR057984">
    <property type="entry name" value="PATROL1_C"/>
</dbReference>
<dbReference type="Proteomes" id="UP000235145">
    <property type="component" value="Unassembled WGS sequence"/>
</dbReference>
<evidence type="ECO:0000256" key="1">
    <source>
        <dbReference type="SAM" id="MobiDB-lite"/>
    </source>
</evidence>
<comment type="caution">
    <text evidence="4">The sequence shown here is derived from an EMBL/GenBank/DDBJ whole genome shotgun (WGS) entry which is preliminary data.</text>
</comment>
<dbReference type="PROSITE" id="PS51259">
    <property type="entry name" value="MHD2"/>
    <property type="match status" value="1"/>
</dbReference>
<gene>
    <name evidence="4" type="ORF">LSAT_V11C700358670</name>
</gene>